<feature type="transmembrane region" description="Helical" evidence="1">
    <location>
        <begin position="57"/>
        <end position="75"/>
    </location>
</feature>
<feature type="transmembrane region" description="Helical" evidence="1">
    <location>
        <begin position="18"/>
        <end position="37"/>
    </location>
</feature>
<sequence length="77" mass="8625">MEQPTSIQDNSNTMRRKLYVLLAQIAGYASLVAFILALVNKLDNEEWLFTPSDLFQAALYLVLFAIFSSMAAVAIRP</sequence>
<dbReference type="AlphaFoldDB" id="A0A1F5PNJ3"/>
<protein>
    <submittedName>
        <fullName evidence="2">Uncharacterized protein</fullName>
    </submittedName>
</protein>
<keyword evidence="1" id="KW-0472">Membrane</keyword>
<reference evidence="2 3" key="1">
    <citation type="journal article" date="2016" name="Nat. Commun.">
        <title>Thousands of microbial genomes shed light on interconnected biogeochemical processes in an aquifer system.</title>
        <authorList>
            <person name="Anantharaman K."/>
            <person name="Brown C.T."/>
            <person name="Hug L.A."/>
            <person name="Sharon I."/>
            <person name="Castelle C.J."/>
            <person name="Probst A.J."/>
            <person name="Thomas B.C."/>
            <person name="Singh A."/>
            <person name="Wilkins M.J."/>
            <person name="Karaoz U."/>
            <person name="Brodie E.L."/>
            <person name="Williams K.H."/>
            <person name="Hubbard S.S."/>
            <person name="Banfield J.F."/>
        </authorList>
    </citation>
    <scope>NUCLEOTIDE SEQUENCE [LARGE SCALE GENOMIC DNA]</scope>
</reference>
<organism evidence="2 3">
    <name type="scientific">Candidatus Doudnabacteria bacterium RIFCSPHIGHO2_01_FULL_50_11</name>
    <dbReference type="NCBI Taxonomy" id="1817828"/>
    <lineage>
        <taxon>Bacteria</taxon>
        <taxon>Candidatus Doudnaibacteriota</taxon>
    </lineage>
</organism>
<evidence type="ECO:0000256" key="1">
    <source>
        <dbReference type="SAM" id="Phobius"/>
    </source>
</evidence>
<gene>
    <name evidence="2" type="ORF">A2722_01995</name>
</gene>
<dbReference type="Proteomes" id="UP000178377">
    <property type="component" value="Unassembled WGS sequence"/>
</dbReference>
<accession>A0A1F5PNJ3</accession>
<dbReference type="EMBL" id="MFEO01000003">
    <property type="protein sequence ID" value="OGE91232.1"/>
    <property type="molecule type" value="Genomic_DNA"/>
</dbReference>
<dbReference type="STRING" id="1817828.A2722_01995"/>
<keyword evidence="1" id="KW-0812">Transmembrane</keyword>
<evidence type="ECO:0000313" key="2">
    <source>
        <dbReference type="EMBL" id="OGE91232.1"/>
    </source>
</evidence>
<keyword evidence="1" id="KW-1133">Transmembrane helix</keyword>
<evidence type="ECO:0000313" key="3">
    <source>
        <dbReference type="Proteomes" id="UP000178377"/>
    </source>
</evidence>
<name>A0A1F5PNJ3_9BACT</name>
<comment type="caution">
    <text evidence="2">The sequence shown here is derived from an EMBL/GenBank/DDBJ whole genome shotgun (WGS) entry which is preliminary data.</text>
</comment>
<proteinExistence type="predicted"/>